<accession>A0A370H0A9</accession>
<feature type="compositionally biased region" description="Basic and acidic residues" evidence="1">
    <location>
        <begin position="177"/>
        <end position="189"/>
    </location>
</feature>
<evidence type="ECO:0000313" key="3">
    <source>
        <dbReference type="Proteomes" id="UP000255355"/>
    </source>
</evidence>
<protein>
    <submittedName>
        <fullName evidence="2">Uncharacterized protein</fullName>
    </submittedName>
</protein>
<dbReference type="STRING" id="1210089.GCA_001613165_00994"/>
<organism evidence="2 3">
    <name type="scientific">Nocardia mexicana</name>
    <dbReference type="NCBI Taxonomy" id="279262"/>
    <lineage>
        <taxon>Bacteria</taxon>
        <taxon>Bacillati</taxon>
        <taxon>Actinomycetota</taxon>
        <taxon>Actinomycetes</taxon>
        <taxon>Mycobacteriales</taxon>
        <taxon>Nocardiaceae</taxon>
        <taxon>Nocardia</taxon>
    </lineage>
</organism>
<dbReference type="AlphaFoldDB" id="A0A370H0A9"/>
<name>A0A370H0A9_9NOCA</name>
<keyword evidence="3" id="KW-1185">Reference proteome</keyword>
<proteinExistence type="predicted"/>
<comment type="caution">
    <text evidence="2">The sequence shown here is derived from an EMBL/GenBank/DDBJ whole genome shotgun (WGS) entry which is preliminary data.</text>
</comment>
<feature type="region of interest" description="Disordered" evidence="1">
    <location>
        <begin position="159"/>
        <end position="197"/>
    </location>
</feature>
<evidence type="ECO:0000313" key="2">
    <source>
        <dbReference type="EMBL" id="RDI49370.1"/>
    </source>
</evidence>
<evidence type="ECO:0000256" key="1">
    <source>
        <dbReference type="SAM" id="MobiDB-lite"/>
    </source>
</evidence>
<dbReference type="Proteomes" id="UP000255355">
    <property type="component" value="Unassembled WGS sequence"/>
</dbReference>
<feature type="region of interest" description="Disordered" evidence="1">
    <location>
        <begin position="29"/>
        <end position="99"/>
    </location>
</feature>
<gene>
    <name evidence="2" type="ORF">DFR68_107498</name>
</gene>
<reference evidence="2 3" key="1">
    <citation type="submission" date="2018-07" db="EMBL/GenBank/DDBJ databases">
        <title>Genomic Encyclopedia of Type Strains, Phase IV (KMG-IV): sequencing the most valuable type-strain genomes for metagenomic binning, comparative biology and taxonomic classification.</title>
        <authorList>
            <person name="Goeker M."/>
        </authorList>
    </citation>
    <scope>NUCLEOTIDE SEQUENCE [LARGE SCALE GENOMIC DNA]</scope>
    <source>
        <strain evidence="2 3">DSM 44952</strain>
    </source>
</reference>
<dbReference type="EMBL" id="QQAZ01000007">
    <property type="protein sequence ID" value="RDI49370.1"/>
    <property type="molecule type" value="Genomic_DNA"/>
</dbReference>
<sequence length="302" mass="33934">MRPRSSACPPSWQPRVCAASFIGMSPFMAAESPSRPAQSGVQRPHVHRLPNHIHPSAEMQRRRHDHQPRTGQPQRGNEQRKPCVGGLDEHRSQVPLPVHGHSANIRDVSVRRGPRDIKAHNAVRAWIHRITPTRSRLPESRWRPVDLRRGERLSIELPGLSGHRSRAGGTGRPATTNRDRTGRALHDPARSAPDMGSVGGDHSVRLYQNGFGVPERWAGRYRAFLVHLHHRMGLRDGPVPARRGCFVRHQHRMGLFGQHFRSAFLGWKCFGGPGFPTTEHVIDVAQVTMEEEGKHYAGVSNR</sequence>
<feature type="compositionally biased region" description="Basic and acidic residues" evidence="1">
    <location>
        <begin position="77"/>
        <end position="92"/>
    </location>
</feature>